<evidence type="ECO:0000256" key="1">
    <source>
        <dbReference type="SAM" id="SignalP"/>
    </source>
</evidence>
<dbReference type="EMBL" id="CP159925">
    <property type="protein sequence ID" value="XCO73835.1"/>
    <property type="molecule type" value="Genomic_DNA"/>
</dbReference>
<feature type="chain" id="PRO_5043392323" evidence="1">
    <location>
        <begin position="24"/>
        <end position="177"/>
    </location>
</feature>
<dbReference type="RefSeq" id="WP_363796738.1">
    <property type="nucleotide sequence ID" value="NZ_CP159925.1"/>
</dbReference>
<proteinExistence type="predicted"/>
<organism evidence="2">
    <name type="scientific">Lysobacter firmicutimachus</name>
    <dbReference type="NCBI Taxonomy" id="1792846"/>
    <lineage>
        <taxon>Bacteria</taxon>
        <taxon>Pseudomonadati</taxon>
        <taxon>Pseudomonadota</taxon>
        <taxon>Gammaproteobacteria</taxon>
        <taxon>Lysobacterales</taxon>
        <taxon>Lysobacteraceae</taxon>
        <taxon>Lysobacter</taxon>
    </lineage>
</organism>
<gene>
    <name evidence="2" type="ORF">ABU614_15755</name>
</gene>
<sequence>MHPFRRRFVFGLSLILAAYGAAATEIAPEAVRLEAGLIAALRYDAKTGERAAPSGPAIQAYIRAGYLTAKPTVRADYTDYRLLDKPATLLGLPLVAIEEEYMTQYLGCCVSEGAGATVRVSGDIAPLVEFAKRNACHLERDYDAAGEFRNYGIAGKLPAGRYANLSCRARDADRAEP</sequence>
<accession>A0AAU8MN42</accession>
<protein>
    <submittedName>
        <fullName evidence="2">Uncharacterized protein</fullName>
    </submittedName>
</protein>
<keyword evidence="1" id="KW-0732">Signal</keyword>
<feature type="signal peptide" evidence="1">
    <location>
        <begin position="1"/>
        <end position="23"/>
    </location>
</feature>
<reference evidence="2" key="1">
    <citation type="submission" date="2024-06" db="EMBL/GenBank/DDBJ databases">
        <authorList>
            <person name="Li S."/>
        </authorList>
    </citation>
    <scope>NUCLEOTIDE SEQUENCE</scope>
    <source>
        <strain evidence="2">SR10</strain>
    </source>
</reference>
<evidence type="ECO:0000313" key="2">
    <source>
        <dbReference type="EMBL" id="XCO73835.1"/>
    </source>
</evidence>
<dbReference type="AlphaFoldDB" id="A0AAU8MN42"/>
<name>A0AAU8MN42_9GAMM</name>